<gene>
    <name evidence="7" type="ORF">CTI12_AA000690</name>
</gene>
<dbReference type="GO" id="GO:0005681">
    <property type="term" value="C:spliceosomal complex"/>
    <property type="evidence" value="ECO:0007669"/>
    <property type="project" value="UniProtKB-KW"/>
</dbReference>
<evidence type="ECO:0000256" key="2">
    <source>
        <dbReference type="ARBA" id="ARBA00022728"/>
    </source>
</evidence>
<dbReference type="AlphaFoldDB" id="A0A2U1QPP3"/>
<dbReference type="InterPro" id="IPR000504">
    <property type="entry name" value="RRM_dom"/>
</dbReference>
<dbReference type="OrthoDB" id="1744977at2759"/>
<evidence type="ECO:0000259" key="6">
    <source>
        <dbReference type="PROSITE" id="PS50102"/>
    </source>
</evidence>
<evidence type="ECO:0000313" key="7">
    <source>
        <dbReference type="EMBL" id="PWA99942.1"/>
    </source>
</evidence>
<dbReference type="InterPro" id="IPR035979">
    <property type="entry name" value="RBD_domain_sf"/>
</dbReference>
<feature type="compositionally biased region" description="Acidic residues" evidence="5">
    <location>
        <begin position="322"/>
        <end position="334"/>
    </location>
</feature>
<organism evidence="7 8">
    <name type="scientific">Artemisia annua</name>
    <name type="common">Sweet wormwood</name>
    <dbReference type="NCBI Taxonomy" id="35608"/>
    <lineage>
        <taxon>Eukaryota</taxon>
        <taxon>Viridiplantae</taxon>
        <taxon>Streptophyta</taxon>
        <taxon>Embryophyta</taxon>
        <taxon>Tracheophyta</taxon>
        <taxon>Spermatophyta</taxon>
        <taxon>Magnoliopsida</taxon>
        <taxon>eudicotyledons</taxon>
        <taxon>Gunneridae</taxon>
        <taxon>Pentapetalae</taxon>
        <taxon>asterids</taxon>
        <taxon>campanulids</taxon>
        <taxon>Asterales</taxon>
        <taxon>Asteraceae</taxon>
        <taxon>Asteroideae</taxon>
        <taxon>Anthemideae</taxon>
        <taxon>Artemisiinae</taxon>
        <taxon>Artemisia</taxon>
    </lineage>
</organism>
<protein>
    <recommendedName>
        <fullName evidence="6">RRM domain-containing protein</fullName>
    </recommendedName>
</protein>
<dbReference type="GO" id="GO:0003723">
    <property type="term" value="F:RNA binding"/>
    <property type="evidence" value="ECO:0007669"/>
    <property type="project" value="UniProtKB-UniRule"/>
</dbReference>
<evidence type="ECO:0000256" key="3">
    <source>
        <dbReference type="ARBA" id="ARBA00023187"/>
    </source>
</evidence>
<evidence type="ECO:0000256" key="4">
    <source>
        <dbReference type="PROSITE-ProRule" id="PRU00176"/>
    </source>
</evidence>
<accession>A0A2U1QPP3</accession>
<feature type="region of interest" description="Disordered" evidence="5">
    <location>
        <begin position="322"/>
        <end position="379"/>
    </location>
</feature>
<evidence type="ECO:0000256" key="1">
    <source>
        <dbReference type="ARBA" id="ARBA00022664"/>
    </source>
</evidence>
<feature type="region of interest" description="Disordered" evidence="5">
    <location>
        <begin position="435"/>
        <end position="470"/>
    </location>
</feature>
<dbReference type="CDD" id="cd00590">
    <property type="entry name" value="RRM_SF"/>
    <property type="match status" value="1"/>
</dbReference>
<feature type="compositionally biased region" description="Basic and acidic residues" evidence="5">
    <location>
        <begin position="355"/>
        <end position="367"/>
    </location>
</feature>
<dbReference type="InterPro" id="IPR012677">
    <property type="entry name" value="Nucleotide-bd_a/b_plait_sf"/>
</dbReference>
<dbReference type="PANTHER" id="PTHR23147">
    <property type="entry name" value="SERINE/ARGININE RICH SPLICING FACTOR"/>
    <property type="match status" value="1"/>
</dbReference>
<dbReference type="EMBL" id="PKPP01000001">
    <property type="protein sequence ID" value="PWA99942.1"/>
    <property type="molecule type" value="Genomic_DNA"/>
</dbReference>
<proteinExistence type="predicted"/>
<dbReference type="SUPFAM" id="SSF54928">
    <property type="entry name" value="RNA-binding domain, RBD"/>
    <property type="match status" value="1"/>
</dbReference>
<dbReference type="GO" id="GO:0006397">
    <property type="term" value="P:mRNA processing"/>
    <property type="evidence" value="ECO:0007669"/>
    <property type="project" value="UniProtKB-KW"/>
</dbReference>
<dbReference type="InterPro" id="IPR050907">
    <property type="entry name" value="SRSF"/>
</dbReference>
<dbReference type="Pfam" id="PF00076">
    <property type="entry name" value="RRM_1"/>
    <property type="match status" value="1"/>
</dbReference>
<keyword evidence="4" id="KW-0694">RNA-binding</keyword>
<dbReference type="Proteomes" id="UP000245207">
    <property type="component" value="Unassembled WGS sequence"/>
</dbReference>
<keyword evidence="2" id="KW-0747">Spliceosome</keyword>
<evidence type="ECO:0000256" key="5">
    <source>
        <dbReference type="SAM" id="MobiDB-lite"/>
    </source>
</evidence>
<evidence type="ECO:0000313" key="8">
    <source>
        <dbReference type="Proteomes" id="UP000245207"/>
    </source>
</evidence>
<dbReference type="SMART" id="SM00360">
    <property type="entry name" value="RRM"/>
    <property type="match status" value="1"/>
</dbReference>
<keyword evidence="8" id="KW-1185">Reference proteome</keyword>
<feature type="domain" description="RRM" evidence="6">
    <location>
        <begin position="15"/>
        <end position="92"/>
    </location>
</feature>
<keyword evidence="1" id="KW-0507">mRNA processing</keyword>
<name>A0A2U1QPP3_ARTAN</name>
<comment type="caution">
    <text evidence="7">The sequence shown here is derived from an EMBL/GenBank/DDBJ whole genome shotgun (WGS) entry which is preliminary data.</text>
</comment>
<dbReference type="GO" id="GO:0008380">
    <property type="term" value="P:RNA splicing"/>
    <property type="evidence" value="ECO:0007669"/>
    <property type="project" value="UniProtKB-KW"/>
</dbReference>
<sequence length="487" mass="54831">MRRTEVEGRANQVSHSIFVTNFPSGTSAKQLWDICEQYGKVVDSFIPDRVSKEGKKFAFVRFSKVNNIEVLIGNLNTIWIGKFKLWFNVARFQRGAKYVGVKNVEQKQPVRFNASASCSFSHSFAAAVSNGARHKKIEKHMEDKPVLVIDDDCLSDKKFDLMLVAKVKSFDSIPNLGVVFKDEGFENVNIRYLGGFWVSLDFMDDHARDRFKKHVGLDTWFSVVQPWKNDFRVDERVLWVDVEGIPLVAWTNKTFMKVAKRWGELVFAEDSDDNNLWRKRLCVVTKVEDFIMESFKIIIKGKVTMVRAREIIGWIPDFMEEEHDTNSDSGDDESEKSIPHTDICSGVKGNGSIDSDGKREMDTKNGDGGEGNSDDPFGIYNLLNKNVQNTEVDTVVSDDLSKPPGYSNFVAEDNVARGEDEGQGNNIGQVQETLSSTKQTNKLVEKEQQSECNTNSVKGGGSSEKDPVLPKGKCTATFANVFTTIYN</sequence>
<dbReference type="PROSITE" id="PS50102">
    <property type="entry name" value="RRM"/>
    <property type="match status" value="1"/>
</dbReference>
<keyword evidence="3" id="KW-0508">mRNA splicing</keyword>
<reference evidence="7 8" key="1">
    <citation type="journal article" date="2018" name="Mol. Plant">
        <title>The genome of Artemisia annua provides insight into the evolution of Asteraceae family and artemisinin biosynthesis.</title>
        <authorList>
            <person name="Shen Q."/>
            <person name="Zhang L."/>
            <person name="Liao Z."/>
            <person name="Wang S."/>
            <person name="Yan T."/>
            <person name="Shi P."/>
            <person name="Liu M."/>
            <person name="Fu X."/>
            <person name="Pan Q."/>
            <person name="Wang Y."/>
            <person name="Lv Z."/>
            <person name="Lu X."/>
            <person name="Zhang F."/>
            <person name="Jiang W."/>
            <person name="Ma Y."/>
            <person name="Chen M."/>
            <person name="Hao X."/>
            <person name="Li L."/>
            <person name="Tang Y."/>
            <person name="Lv G."/>
            <person name="Zhou Y."/>
            <person name="Sun X."/>
            <person name="Brodelius P.E."/>
            <person name="Rose J.K.C."/>
            <person name="Tang K."/>
        </authorList>
    </citation>
    <scope>NUCLEOTIDE SEQUENCE [LARGE SCALE GENOMIC DNA]</scope>
    <source>
        <strain evidence="8">cv. Huhao1</strain>
        <tissue evidence="7">Leaf</tissue>
    </source>
</reference>
<dbReference type="Gene3D" id="3.30.70.330">
    <property type="match status" value="1"/>
</dbReference>